<gene>
    <name evidence="2" type="ORF">PFL1_02749</name>
</gene>
<sequence length="601" mass="68217">MLFDDEDWTGSEEIEPYPTGPTPEQRCGLTFQQQIELEYSLVRDRKDGSAGSRIRPDGFLFAWPLYRTFRDECVAPPPIWGKRCSRLDEFDQAWIREEDLHDQVDKCLGELIVLGFPDIAKSMVGLMQERLQRYEPSGAMQRYFAGVSMSHQDDLDERDKVWTPDLPTTEEPVVNPNHLRRLLRADVLSGKPWRSRLEVDLYKFRNFQDWIQGLVAVGKLCNRKDSAYLTIAEAEDVLLPPREFEELALSVLGEVIDCQLSEKATAACMSYVGPCEGLCVGISLAARHGRQDLVLDGLKTLQNLPLNHRPRCACYTVKRFRCVLIESIELLGGCTGAWRALPLAEEGQGFLEKLGWTRSSVEEGVQRFKESIDRRLERMRNRDVPTDKEPYRGFSVDQLIAELERLCPDVATETAASPESAPEIPQAVAESYPMLPADFLRFYALRPHGLPAILYEEAQPATYIAERLVSWAVEAAYIGVLPFEGVVIDRLSEHHAMCQGIPWLWGCVYTHGVEDVVRFTRDKTIGKWFMHAFLLPPSFYASMRRTNGLAPADPDDWVVFEDFKIFLGFTEWLQHMVTKVRRIAKANSASGHGDEAAAPVL</sequence>
<evidence type="ECO:0000256" key="1">
    <source>
        <dbReference type="SAM" id="MobiDB-lite"/>
    </source>
</evidence>
<dbReference type="HOGENOM" id="CLU_454251_0_0_1"/>
<organism evidence="2 3">
    <name type="scientific">Pseudozyma flocculosa PF-1</name>
    <dbReference type="NCBI Taxonomy" id="1277687"/>
    <lineage>
        <taxon>Eukaryota</taxon>
        <taxon>Fungi</taxon>
        <taxon>Dikarya</taxon>
        <taxon>Basidiomycota</taxon>
        <taxon>Ustilaginomycotina</taxon>
        <taxon>Ustilaginomycetes</taxon>
        <taxon>Ustilaginales</taxon>
        <taxon>Ustilaginaceae</taxon>
        <taxon>Pseudozyma</taxon>
    </lineage>
</organism>
<feature type="region of interest" description="Disordered" evidence="1">
    <location>
        <begin position="1"/>
        <end position="25"/>
    </location>
</feature>
<evidence type="ECO:0000313" key="3">
    <source>
        <dbReference type="Proteomes" id="UP000053664"/>
    </source>
</evidence>
<dbReference type="EMBL" id="KE361630">
    <property type="protein sequence ID" value="EPQ29530.1"/>
    <property type="molecule type" value="Genomic_DNA"/>
</dbReference>
<feature type="compositionally biased region" description="Acidic residues" evidence="1">
    <location>
        <begin position="1"/>
        <end position="15"/>
    </location>
</feature>
<protein>
    <submittedName>
        <fullName evidence="2">Uncharacterized protein</fullName>
    </submittedName>
</protein>
<evidence type="ECO:0000313" key="2">
    <source>
        <dbReference type="EMBL" id="EPQ29530.1"/>
    </source>
</evidence>
<dbReference type="RefSeq" id="XP_007878455.1">
    <property type="nucleotide sequence ID" value="XM_007880264.1"/>
</dbReference>
<reference evidence="2 3" key="1">
    <citation type="journal article" date="2013" name="Plant Cell">
        <title>The transition from a phytopathogenic smut ancestor to an anamorphic biocontrol agent deciphered by comparative whole-genome analysis.</title>
        <authorList>
            <person name="Lefebvre F."/>
            <person name="Joly D.L."/>
            <person name="Labbe C."/>
            <person name="Teichmann B."/>
            <person name="Linning R."/>
            <person name="Belzile F."/>
            <person name="Bakkeren G."/>
            <person name="Belanger R.R."/>
        </authorList>
    </citation>
    <scope>NUCLEOTIDE SEQUENCE [LARGE SCALE GENOMIC DNA]</scope>
    <source>
        <strain evidence="2 3">PF-1</strain>
    </source>
</reference>
<dbReference type="GeneID" id="19316864"/>
<accession>A0A061HBZ3</accession>
<proteinExistence type="predicted"/>
<name>A0A061HBZ3_9BASI</name>
<dbReference type="KEGG" id="pfp:PFL1_02749"/>
<dbReference type="AlphaFoldDB" id="A0A061HBZ3"/>
<dbReference type="Proteomes" id="UP000053664">
    <property type="component" value="Unassembled WGS sequence"/>
</dbReference>